<dbReference type="NCBIfam" id="TIGR01068">
    <property type="entry name" value="thioredoxin"/>
    <property type="match status" value="1"/>
</dbReference>
<gene>
    <name evidence="9" type="ORF">NDU88_005914</name>
</gene>
<organism evidence="9 10">
    <name type="scientific">Pleurodeles waltl</name>
    <name type="common">Iberian ribbed newt</name>
    <dbReference type="NCBI Taxonomy" id="8319"/>
    <lineage>
        <taxon>Eukaryota</taxon>
        <taxon>Metazoa</taxon>
        <taxon>Chordata</taxon>
        <taxon>Craniata</taxon>
        <taxon>Vertebrata</taxon>
        <taxon>Euteleostomi</taxon>
        <taxon>Amphibia</taxon>
        <taxon>Batrachia</taxon>
        <taxon>Caudata</taxon>
        <taxon>Salamandroidea</taxon>
        <taxon>Salamandridae</taxon>
        <taxon>Pleurodelinae</taxon>
        <taxon>Pleurodeles</taxon>
    </lineage>
</organism>
<comment type="caution">
    <text evidence="9">The sequence shown here is derived from an EMBL/GenBank/DDBJ whole genome shotgun (WGS) entry which is preliminary data.</text>
</comment>
<dbReference type="Pfam" id="PF00085">
    <property type="entry name" value="Thioredoxin"/>
    <property type="match status" value="1"/>
</dbReference>
<evidence type="ECO:0000256" key="4">
    <source>
        <dbReference type="ARBA" id="ARBA00023157"/>
    </source>
</evidence>
<evidence type="ECO:0000256" key="2">
    <source>
        <dbReference type="ARBA" id="ARBA00022448"/>
    </source>
</evidence>
<name>A0AAV7TCH2_PLEWA</name>
<dbReference type="InterPro" id="IPR017937">
    <property type="entry name" value="Thioredoxin_CS"/>
</dbReference>
<comment type="similarity">
    <text evidence="1">Belongs to the thioredoxin family.</text>
</comment>
<dbReference type="InterPro" id="IPR005746">
    <property type="entry name" value="Thioredoxin"/>
</dbReference>
<keyword evidence="10" id="KW-1185">Reference proteome</keyword>
<dbReference type="GO" id="GO:0045454">
    <property type="term" value="P:cell redox homeostasis"/>
    <property type="evidence" value="ECO:0007669"/>
    <property type="project" value="TreeGrafter"/>
</dbReference>
<evidence type="ECO:0000256" key="6">
    <source>
        <dbReference type="ARBA" id="ARBA00072145"/>
    </source>
</evidence>
<evidence type="ECO:0000313" key="10">
    <source>
        <dbReference type="Proteomes" id="UP001066276"/>
    </source>
</evidence>
<evidence type="ECO:0000256" key="3">
    <source>
        <dbReference type="ARBA" id="ARBA00022982"/>
    </source>
</evidence>
<dbReference type="Proteomes" id="UP001066276">
    <property type="component" value="Chromosome 4_1"/>
</dbReference>
<dbReference type="PANTHER" id="PTHR43601">
    <property type="entry name" value="THIOREDOXIN, MITOCHONDRIAL"/>
    <property type="match status" value="1"/>
</dbReference>
<dbReference type="PANTHER" id="PTHR43601:SF3">
    <property type="entry name" value="THIOREDOXIN, MITOCHONDRIAL"/>
    <property type="match status" value="1"/>
</dbReference>
<dbReference type="CDD" id="cd02947">
    <property type="entry name" value="TRX_family"/>
    <property type="match status" value="1"/>
</dbReference>
<dbReference type="GO" id="GO:0005739">
    <property type="term" value="C:mitochondrion"/>
    <property type="evidence" value="ECO:0007669"/>
    <property type="project" value="TreeGrafter"/>
</dbReference>
<dbReference type="Gene3D" id="3.40.30.10">
    <property type="entry name" value="Glutaredoxin"/>
    <property type="match status" value="1"/>
</dbReference>
<sequence>MSVWEDDVKDLLSHQCPSRVRVKTLGARVSRNRDGASSFPAAQPFYFSQGTLCTASSVIFNVQDDEDFQERVTNSATPVIVDFHAEWCGPCKMLAPRLEKLVGQQNGKVVMAKVDIDDHTDLALQYQVSAVPTVMAVKDGKVVDKFVGLKEEDQLEAFVKKLLC</sequence>
<dbReference type="PROSITE" id="PS00194">
    <property type="entry name" value="THIOREDOXIN_1"/>
    <property type="match status" value="1"/>
</dbReference>
<reference evidence="9" key="1">
    <citation type="journal article" date="2022" name="bioRxiv">
        <title>Sequencing and chromosome-scale assembly of the giantPleurodeles waltlgenome.</title>
        <authorList>
            <person name="Brown T."/>
            <person name="Elewa A."/>
            <person name="Iarovenko S."/>
            <person name="Subramanian E."/>
            <person name="Araus A.J."/>
            <person name="Petzold A."/>
            <person name="Susuki M."/>
            <person name="Suzuki K.-i.T."/>
            <person name="Hayashi T."/>
            <person name="Toyoda A."/>
            <person name="Oliveira C."/>
            <person name="Osipova E."/>
            <person name="Leigh N.D."/>
            <person name="Simon A."/>
            <person name="Yun M.H."/>
        </authorList>
    </citation>
    <scope>NUCLEOTIDE SEQUENCE</scope>
    <source>
        <strain evidence="9">20211129_DDA</strain>
        <tissue evidence="9">Liver</tissue>
    </source>
</reference>
<accession>A0AAV7TCH2</accession>
<dbReference type="SUPFAM" id="SSF52833">
    <property type="entry name" value="Thioredoxin-like"/>
    <property type="match status" value="1"/>
</dbReference>
<dbReference type="EMBL" id="JANPWB010000007">
    <property type="protein sequence ID" value="KAJ1174091.1"/>
    <property type="molecule type" value="Genomic_DNA"/>
</dbReference>
<evidence type="ECO:0000259" key="8">
    <source>
        <dbReference type="PROSITE" id="PS51352"/>
    </source>
</evidence>
<protein>
    <recommendedName>
        <fullName evidence="6">Thioredoxin, mitochondrial</fullName>
    </recommendedName>
    <alternativeName>
        <fullName evidence="7">Thioredoxin-2</fullName>
    </alternativeName>
</protein>
<evidence type="ECO:0000313" key="9">
    <source>
        <dbReference type="EMBL" id="KAJ1174091.1"/>
    </source>
</evidence>
<dbReference type="PROSITE" id="PS51352">
    <property type="entry name" value="THIOREDOXIN_2"/>
    <property type="match status" value="1"/>
</dbReference>
<evidence type="ECO:0000256" key="7">
    <source>
        <dbReference type="ARBA" id="ARBA00080538"/>
    </source>
</evidence>
<dbReference type="GO" id="GO:0015035">
    <property type="term" value="F:protein-disulfide reductase activity"/>
    <property type="evidence" value="ECO:0007669"/>
    <property type="project" value="InterPro"/>
</dbReference>
<dbReference type="AlphaFoldDB" id="A0AAV7TCH2"/>
<proteinExistence type="inferred from homology"/>
<dbReference type="InterPro" id="IPR036249">
    <property type="entry name" value="Thioredoxin-like_sf"/>
</dbReference>
<keyword evidence="4" id="KW-1015">Disulfide bond</keyword>
<evidence type="ECO:0000256" key="1">
    <source>
        <dbReference type="ARBA" id="ARBA00008987"/>
    </source>
</evidence>
<dbReference type="InterPro" id="IPR013766">
    <property type="entry name" value="Thioredoxin_domain"/>
</dbReference>
<keyword evidence="2" id="KW-0813">Transport</keyword>
<dbReference type="FunFam" id="3.40.30.10:FF:000001">
    <property type="entry name" value="Thioredoxin"/>
    <property type="match status" value="1"/>
</dbReference>
<feature type="domain" description="Thioredoxin" evidence="8">
    <location>
        <begin position="30"/>
        <end position="164"/>
    </location>
</feature>
<evidence type="ECO:0000256" key="5">
    <source>
        <dbReference type="ARBA" id="ARBA00023284"/>
    </source>
</evidence>
<keyword evidence="5" id="KW-0676">Redox-active center</keyword>
<keyword evidence="3" id="KW-0249">Electron transport</keyword>
<dbReference type="PRINTS" id="PR00421">
    <property type="entry name" value="THIOREDOXIN"/>
</dbReference>